<comment type="caution">
    <text evidence="16">The sequence shown here is derived from an EMBL/GenBank/DDBJ whole genome shotgun (WGS) entry which is preliminary data.</text>
</comment>
<feature type="compositionally biased region" description="Basic residues" evidence="9">
    <location>
        <begin position="1065"/>
        <end position="1076"/>
    </location>
</feature>
<feature type="domain" description="RNA polymerase Rpb2" evidence="14">
    <location>
        <begin position="377"/>
        <end position="445"/>
    </location>
</feature>
<dbReference type="Pfam" id="PF10385">
    <property type="entry name" value="RNA_pol_Rpb2_45"/>
    <property type="match status" value="1"/>
</dbReference>
<feature type="region of interest" description="Disordered" evidence="9">
    <location>
        <begin position="1057"/>
        <end position="1076"/>
    </location>
</feature>
<name>A0A1F4U5Y5_UNCSA</name>
<gene>
    <name evidence="6" type="primary">rpoB</name>
    <name evidence="16" type="ORF">A2438_03355</name>
</gene>
<dbReference type="HAMAP" id="MF_01321">
    <property type="entry name" value="RNApol_bact_RpoB"/>
    <property type="match status" value="1"/>
</dbReference>
<comment type="catalytic activity">
    <reaction evidence="5 6 8">
        <text>RNA(n) + a ribonucleoside 5'-triphosphate = RNA(n+1) + diphosphate</text>
        <dbReference type="Rhea" id="RHEA:21248"/>
        <dbReference type="Rhea" id="RHEA-COMP:14527"/>
        <dbReference type="Rhea" id="RHEA-COMP:17342"/>
        <dbReference type="ChEBI" id="CHEBI:33019"/>
        <dbReference type="ChEBI" id="CHEBI:61557"/>
        <dbReference type="ChEBI" id="CHEBI:140395"/>
        <dbReference type="EC" id="2.7.7.6"/>
    </reaction>
</comment>
<dbReference type="NCBIfam" id="TIGR02013">
    <property type="entry name" value="rpoB"/>
    <property type="match status" value="1"/>
</dbReference>
<dbReference type="InterPro" id="IPR014724">
    <property type="entry name" value="RNA_pol_RPB2_OB-fold"/>
</dbReference>
<dbReference type="Pfam" id="PF04560">
    <property type="entry name" value="RNA_pol_Rpb2_7"/>
    <property type="match status" value="1"/>
</dbReference>
<evidence type="ECO:0000256" key="4">
    <source>
        <dbReference type="ARBA" id="ARBA00023163"/>
    </source>
</evidence>
<evidence type="ECO:0000256" key="1">
    <source>
        <dbReference type="ARBA" id="ARBA00022478"/>
    </source>
</evidence>
<dbReference type="CDD" id="cd00653">
    <property type="entry name" value="RNA_pol_B_RPB2"/>
    <property type="match status" value="1"/>
</dbReference>
<feature type="domain" description="DNA-directed RNA polymerase beta subunit external 1" evidence="15">
    <location>
        <begin position="455"/>
        <end position="519"/>
    </location>
</feature>
<dbReference type="EMBL" id="MEUJ01000004">
    <property type="protein sequence ID" value="OGC40297.1"/>
    <property type="molecule type" value="Genomic_DNA"/>
</dbReference>
<dbReference type="Pfam" id="PF04563">
    <property type="entry name" value="RNA_pol_Rpb2_1"/>
    <property type="match status" value="1"/>
</dbReference>
<dbReference type="Proteomes" id="UP000179242">
    <property type="component" value="Unassembled WGS sequence"/>
</dbReference>
<dbReference type="AlphaFoldDB" id="A0A1F4U5Y5"/>
<dbReference type="Gene3D" id="2.40.270.10">
    <property type="entry name" value="DNA-directed RNA polymerase, subunit 2, domain 6"/>
    <property type="match status" value="1"/>
</dbReference>
<evidence type="ECO:0000259" key="14">
    <source>
        <dbReference type="Pfam" id="PF04565"/>
    </source>
</evidence>
<dbReference type="EC" id="2.7.7.6" evidence="6 8"/>
<dbReference type="InterPro" id="IPR015712">
    <property type="entry name" value="DNA-dir_RNA_pol_su2"/>
</dbReference>
<feature type="domain" description="RNA polymerase Rpb2" evidence="11">
    <location>
        <begin position="976"/>
        <end position="1050"/>
    </location>
</feature>
<dbReference type="InterPro" id="IPR007645">
    <property type="entry name" value="RNA_pol_Rpb2_3"/>
</dbReference>
<dbReference type="Pfam" id="PF04565">
    <property type="entry name" value="RNA_pol_Rpb2_3"/>
    <property type="match status" value="1"/>
</dbReference>
<dbReference type="Gene3D" id="2.30.150.10">
    <property type="entry name" value="DNA-directed RNA polymerase, beta subunit, external 1 domain"/>
    <property type="match status" value="1"/>
</dbReference>
<comment type="subunit">
    <text evidence="6 8">The RNAP catalytic core consists of 2 alpha, 1 beta, 1 beta' and 1 omega subunit. When a sigma factor is associated with the core the holoenzyme is formed, which can initiate transcription.</text>
</comment>
<organism evidence="16 17">
    <name type="scientific">candidate division WOR-1 bacterium RIFOXYC2_FULL_46_14</name>
    <dbReference type="NCBI Taxonomy" id="1802587"/>
    <lineage>
        <taxon>Bacteria</taxon>
        <taxon>Bacillati</taxon>
        <taxon>Saganbacteria</taxon>
    </lineage>
</organism>
<evidence type="ECO:0000259" key="10">
    <source>
        <dbReference type="Pfam" id="PF00562"/>
    </source>
</evidence>
<evidence type="ECO:0000313" key="17">
    <source>
        <dbReference type="Proteomes" id="UP000179242"/>
    </source>
</evidence>
<dbReference type="GO" id="GO:0006351">
    <property type="term" value="P:DNA-templated transcription"/>
    <property type="evidence" value="ECO:0007669"/>
    <property type="project" value="UniProtKB-UniRule"/>
</dbReference>
<evidence type="ECO:0000256" key="7">
    <source>
        <dbReference type="RuleBase" id="RU000434"/>
    </source>
</evidence>
<evidence type="ECO:0000256" key="3">
    <source>
        <dbReference type="ARBA" id="ARBA00022695"/>
    </source>
</evidence>
<sequence>MRERISLLADEKRRAVTAPDFLEMQLKSFEWFKETGLRDELKAASPIKSYDGKYELYFTGKFEFDKPKYSVRESLIREMTFASPLNVEIKLVNKQSKEVKVQDVFLCDLPMMTERGTFIINGAERVIVSQLTRSPGVYFKESKRIEKLDRTLYYATVIPDRGAWLEIETDAHLCVYARINKTRKIGVITFLCAIGATEKEILQVLSEGEFRKRTLKESPIVSREDALIEIYKKMRPGDPATYEGAKQYLANLFFNQRRYDLGRVGRYKLNRKLEIKVDMESAVLTKEDILGIIDYLIKLHNGEGLTDDIDHLGNRRIRSVGELLTRTFRIGLTRIERLIKEAMLTKAGSGVAPQALINVRPMSAVIKEFFGSSQLSQFMDQTNPLAELTHKRRLSALGPGGLTRERAGFEVRDIHPSHYGRVCPIETPEGPNAGLIASLATYGRINDFGFIETPYFKVSNGKVSNKVEYLTADIEDLYRIASCDTPLNKDNEITDTQVPVRYKRAFQFSRSKEVDYISVVPEQVIGVSTAMIPFIEHDDANRTLMGANMQRQSVPVLRPEAPFVGSGLEKKVADDSRSVIKAKSAGTISSVNSEEIVISTSSGKKETYELTKFSRSNQNTLIHERPRVAVGDSVKKDDVLADGSATDMGELALGQNVLVAMMPWEGYNYEDAILVSERLVKEDLFTSIHIERYEVEVRSTKLGMEEITREIPNISEEALRNLDERGVIRPGTEVFPGEVLVGKVTPKGETELPAEEKLLRAIFGDKARDMRDTSLKVPPGEGGKIINVRTFSRDKGDELSPGVHELIRVYVAQMRKLSIGDKLAGRHGNKGVVAKIMKEEDMPYLPDGTAVDIVLNPLGVPSRMNIGQIFELLLGFAAKKLGKYYTAPPFDETYGLSSEDYVRKELKSIPLKWVDGSGKVELRDGRTGEAFERKIAVGYSYIMKLIHLVDDKMHARSTGPYSLITQQPLGGKAQFGGQRFGEMEVWALEAYGASHTLQELLTVKSDDVLGRSKVYESIIKGKPMDKPGIPESFKVLIKELRSLALDVKALTADGKEMILDEDSKKRKPPQQAARKR</sequence>
<dbReference type="Gene3D" id="3.90.1110.10">
    <property type="entry name" value="RNA polymerase Rpb2, domain 2"/>
    <property type="match status" value="1"/>
</dbReference>
<evidence type="ECO:0000313" key="16">
    <source>
        <dbReference type="EMBL" id="OGC40297.1"/>
    </source>
</evidence>
<evidence type="ECO:0000259" key="12">
    <source>
        <dbReference type="Pfam" id="PF04561"/>
    </source>
</evidence>
<evidence type="ECO:0000259" key="11">
    <source>
        <dbReference type="Pfam" id="PF04560"/>
    </source>
</evidence>
<dbReference type="SUPFAM" id="SSF64484">
    <property type="entry name" value="beta and beta-prime subunits of DNA dependent RNA-polymerase"/>
    <property type="match status" value="1"/>
</dbReference>
<dbReference type="GO" id="GO:0003677">
    <property type="term" value="F:DNA binding"/>
    <property type="evidence" value="ECO:0007669"/>
    <property type="project" value="UniProtKB-UniRule"/>
</dbReference>
<dbReference type="Gene3D" id="2.40.50.100">
    <property type="match status" value="1"/>
</dbReference>
<dbReference type="InterPro" id="IPR007641">
    <property type="entry name" value="RNA_pol_Rpb2_7"/>
</dbReference>
<dbReference type="InterPro" id="IPR007642">
    <property type="entry name" value="RNA_pol_Rpb2_2"/>
</dbReference>
<dbReference type="InterPro" id="IPR042107">
    <property type="entry name" value="DNA-dir_RNA_pol_bsu_ext_1_sf"/>
</dbReference>
<dbReference type="InterPro" id="IPR037034">
    <property type="entry name" value="RNA_pol_Rpb2_2_sf"/>
</dbReference>
<evidence type="ECO:0000256" key="5">
    <source>
        <dbReference type="ARBA" id="ARBA00048552"/>
    </source>
</evidence>
<evidence type="ECO:0000259" key="13">
    <source>
        <dbReference type="Pfam" id="PF04563"/>
    </source>
</evidence>
<evidence type="ECO:0000256" key="8">
    <source>
        <dbReference type="RuleBase" id="RU363031"/>
    </source>
</evidence>
<dbReference type="InterPro" id="IPR007644">
    <property type="entry name" value="RNA_pol_bsu_protrusion"/>
</dbReference>
<dbReference type="Gene3D" id="3.90.1100.10">
    <property type="match status" value="1"/>
</dbReference>
<comment type="similarity">
    <text evidence="6 7">Belongs to the RNA polymerase beta chain family.</text>
</comment>
<dbReference type="InterPro" id="IPR037033">
    <property type="entry name" value="DNA-dir_RNAP_su2_hyb_sf"/>
</dbReference>
<dbReference type="FunFam" id="3.90.1800.10:FF:000001">
    <property type="entry name" value="DNA-directed RNA polymerase subunit beta"/>
    <property type="match status" value="1"/>
</dbReference>
<dbReference type="GO" id="GO:0003899">
    <property type="term" value="F:DNA-directed RNA polymerase activity"/>
    <property type="evidence" value="ECO:0007669"/>
    <property type="project" value="UniProtKB-UniRule"/>
</dbReference>
<accession>A0A1F4U5Y5</accession>
<dbReference type="InterPro" id="IPR010243">
    <property type="entry name" value="RNA_pol_bsu_bac"/>
</dbReference>
<keyword evidence="3 6" id="KW-0548">Nucleotidyltransferase</keyword>
<feature type="domain" description="RNA polymerase beta subunit protrusion" evidence="13">
    <location>
        <begin position="23"/>
        <end position="362"/>
    </location>
</feature>
<feature type="domain" description="RNA polymerase Rpb2" evidence="12">
    <location>
        <begin position="133"/>
        <end position="318"/>
    </location>
</feature>
<keyword evidence="1 6" id="KW-0240">DNA-directed RNA polymerase</keyword>
<keyword evidence="2 6" id="KW-0808">Transferase</keyword>
<proteinExistence type="inferred from homology"/>
<dbReference type="Gene3D" id="3.90.1800.10">
    <property type="entry name" value="RNA polymerase alpha subunit dimerisation domain"/>
    <property type="match status" value="1"/>
</dbReference>
<evidence type="ECO:0000256" key="9">
    <source>
        <dbReference type="SAM" id="MobiDB-lite"/>
    </source>
</evidence>
<dbReference type="PROSITE" id="PS01166">
    <property type="entry name" value="RNA_POL_BETA"/>
    <property type="match status" value="1"/>
</dbReference>
<dbReference type="GO" id="GO:0000428">
    <property type="term" value="C:DNA-directed RNA polymerase complex"/>
    <property type="evidence" value="ECO:0007669"/>
    <property type="project" value="UniProtKB-KW"/>
</dbReference>
<dbReference type="Gene3D" id="2.40.50.150">
    <property type="match status" value="1"/>
</dbReference>
<dbReference type="InterPro" id="IPR019462">
    <property type="entry name" value="DNA-dir_RNA_pol_bsu_external_1"/>
</dbReference>
<reference evidence="16 17" key="1">
    <citation type="journal article" date="2016" name="Nat. Commun.">
        <title>Thousands of microbial genomes shed light on interconnected biogeochemical processes in an aquifer system.</title>
        <authorList>
            <person name="Anantharaman K."/>
            <person name="Brown C.T."/>
            <person name="Hug L.A."/>
            <person name="Sharon I."/>
            <person name="Castelle C.J."/>
            <person name="Probst A.J."/>
            <person name="Thomas B.C."/>
            <person name="Singh A."/>
            <person name="Wilkins M.J."/>
            <person name="Karaoz U."/>
            <person name="Brodie E.L."/>
            <person name="Williams K.H."/>
            <person name="Hubbard S.S."/>
            <person name="Banfield J.F."/>
        </authorList>
    </citation>
    <scope>NUCLEOTIDE SEQUENCE [LARGE SCALE GENOMIC DNA]</scope>
</reference>
<dbReference type="InterPro" id="IPR007120">
    <property type="entry name" value="DNA-dir_RNAP_su2_dom"/>
</dbReference>
<evidence type="ECO:0000256" key="6">
    <source>
        <dbReference type="HAMAP-Rule" id="MF_01321"/>
    </source>
</evidence>
<keyword evidence="4 6" id="KW-0804">Transcription</keyword>
<dbReference type="PANTHER" id="PTHR20856">
    <property type="entry name" value="DNA-DIRECTED RNA POLYMERASE I SUBUNIT 2"/>
    <property type="match status" value="1"/>
</dbReference>
<dbReference type="GO" id="GO:0032549">
    <property type="term" value="F:ribonucleoside binding"/>
    <property type="evidence" value="ECO:0007669"/>
    <property type="project" value="InterPro"/>
</dbReference>
<dbReference type="InterPro" id="IPR007121">
    <property type="entry name" value="RNA_pol_bsu_CS"/>
</dbReference>
<feature type="domain" description="DNA-directed RNA polymerase subunit 2 hybrid-binding" evidence="10">
    <location>
        <begin position="582"/>
        <end position="974"/>
    </location>
</feature>
<protein>
    <recommendedName>
        <fullName evidence="6 8">DNA-directed RNA polymerase subunit beta</fullName>
        <shortName evidence="6">RNAP subunit beta</shortName>
        <ecNumber evidence="6 8">2.7.7.6</ecNumber>
    </recommendedName>
    <alternativeName>
        <fullName evidence="6">RNA polymerase subunit beta</fullName>
    </alternativeName>
    <alternativeName>
        <fullName evidence="6">Transcriptase subunit beta</fullName>
    </alternativeName>
</protein>
<evidence type="ECO:0000259" key="15">
    <source>
        <dbReference type="Pfam" id="PF10385"/>
    </source>
</evidence>
<dbReference type="NCBIfam" id="NF001616">
    <property type="entry name" value="PRK00405.1"/>
    <property type="match status" value="1"/>
</dbReference>
<evidence type="ECO:0000256" key="2">
    <source>
        <dbReference type="ARBA" id="ARBA00022679"/>
    </source>
</evidence>
<dbReference type="Pfam" id="PF00562">
    <property type="entry name" value="RNA_pol_Rpb2_6"/>
    <property type="match status" value="1"/>
</dbReference>
<comment type="function">
    <text evidence="6 8">DNA-dependent RNA polymerase catalyzes the transcription of DNA into RNA using the four ribonucleoside triphosphates as substrates.</text>
</comment>
<dbReference type="Pfam" id="PF04561">
    <property type="entry name" value="RNA_pol_Rpb2_2"/>
    <property type="match status" value="1"/>
</dbReference>